<proteinExistence type="predicted"/>
<evidence type="ECO:0000313" key="2">
    <source>
        <dbReference type="Proteomes" id="UP000306102"/>
    </source>
</evidence>
<gene>
    <name evidence="1" type="ORF">TEA_027991</name>
</gene>
<evidence type="ECO:0000313" key="1">
    <source>
        <dbReference type="EMBL" id="THG10126.1"/>
    </source>
</evidence>
<comment type="caution">
    <text evidence="1">The sequence shown here is derived from an EMBL/GenBank/DDBJ whole genome shotgun (WGS) entry which is preliminary data.</text>
</comment>
<name>A0A4S4E4F0_CAMSN</name>
<keyword evidence="2" id="KW-1185">Reference proteome</keyword>
<organism evidence="1 2">
    <name type="scientific">Camellia sinensis var. sinensis</name>
    <name type="common">China tea</name>
    <dbReference type="NCBI Taxonomy" id="542762"/>
    <lineage>
        <taxon>Eukaryota</taxon>
        <taxon>Viridiplantae</taxon>
        <taxon>Streptophyta</taxon>
        <taxon>Embryophyta</taxon>
        <taxon>Tracheophyta</taxon>
        <taxon>Spermatophyta</taxon>
        <taxon>Magnoliopsida</taxon>
        <taxon>eudicotyledons</taxon>
        <taxon>Gunneridae</taxon>
        <taxon>Pentapetalae</taxon>
        <taxon>asterids</taxon>
        <taxon>Ericales</taxon>
        <taxon>Theaceae</taxon>
        <taxon>Camellia</taxon>
    </lineage>
</organism>
<dbReference type="PANTHER" id="PTHR33566:SF1">
    <property type="entry name" value="EN_SPM-LIKE TRANSPOSON-RELATED"/>
    <property type="match status" value="1"/>
</dbReference>
<dbReference type="EMBL" id="SDRB02008041">
    <property type="protein sequence ID" value="THG10126.1"/>
    <property type="molecule type" value="Genomic_DNA"/>
</dbReference>
<dbReference type="Proteomes" id="UP000306102">
    <property type="component" value="Unassembled WGS sequence"/>
</dbReference>
<dbReference type="PANTHER" id="PTHR33566">
    <property type="entry name" value="EN/SPM-LIKE TRANSPOSON-RELATED"/>
    <property type="match status" value="1"/>
</dbReference>
<protein>
    <submittedName>
        <fullName evidence="1">Uncharacterized protein</fullName>
    </submittedName>
</protein>
<dbReference type="STRING" id="542762.A0A4S4E4F0"/>
<dbReference type="AlphaFoldDB" id="A0A4S4E4F0"/>
<accession>A0A4S4E4F0</accession>
<reference evidence="1 2" key="1">
    <citation type="journal article" date="2018" name="Proc. Natl. Acad. Sci. U.S.A.">
        <title>Draft genome sequence of Camellia sinensis var. sinensis provides insights into the evolution of the tea genome and tea quality.</title>
        <authorList>
            <person name="Wei C."/>
            <person name="Yang H."/>
            <person name="Wang S."/>
            <person name="Zhao J."/>
            <person name="Liu C."/>
            <person name="Gao L."/>
            <person name="Xia E."/>
            <person name="Lu Y."/>
            <person name="Tai Y."/>
            <person name="She G."/>
            <person name="Sun J."/>
            <person name="Cao H."/>
            <person name="Tong W."/>
            <person name="Gao Q."/>
            <person name="Li Y."/>
            <person name="Deng W."/>
            <person name="Jiang X."/>
            <person name="Wang W."/>
            <person name="Chen Q."/>
            <person name="Zhang S."/>
            <person name="Li H."/>
            <person name="Wu J."/>
            <person name="Wang P."/>
            <person name="Li P."/>
            <person name="Shi C."/>
            <person name="Zheng F."/>
            <person name="Jian J."/>
            <person name="Huang B."/>
            <person name="Shan D."/>
            <person name="Shi M."/>
            <person name="Fang C."/>
            <person name="Yue Y."/>
            <person name="Li F."/>
            <person name="Li D."/>
            <person name="Wei S."/>
            <person name="Han B."/>
            <person name="Jiang C."/>
            <person name="Yin Y."/>
            <person name="Xia T."/>
            <person name="Zhang Z."/>
            <person name="Bennetzen J.L."/>
            <person name="Zhao S."/>
            <person name="Wan X."/>
        </authorList>
    </citation>
    <scope>NUCLEOTIDE SEQUENCE [LARGE SCALE GENOMIC DNA]</scope>
    <source>
        <strain evidence="2">cv. Shuchazao</strain>
        <tissue evidence="1">Leaf</tissue>
    </source>
</reference>
<sequence length="274" mass="30589">MFDAYGNHVEGCLEIVLNVDGFCFQDHLGPIRKVDVHGCIDLSGLLKVTGGYGRKGKDLLLFVPEFCTAGALLENLVFEIINSDGDVDETIHDEELQGQSHMLMIKSESLDTDDSVRYSFHYGRCIVRAISLPQKEGLVCLEAAHSRHPELHLTIEVRVLEAPKVDPESIQPQYTDGKVFLLEDSSALKTPKGKHDGIRGQFSDGKILLLQDSSGPKDLEDLVASVRNDQKELEEAIFNYGLAVGHYEKALEMLHIRRVTLEHHVSVLQGFYLH</sequence>